<dbReference type="Proteomes" id="UP000675121">
    <property type="component" value="Unassembled WGS sequence"/>
</dbReference>
<evidence type="ECO:0000256" key="1">
    <source>
        <dbReference type="SAM" id="MobiDB-lite"/>
    </source>
</evidence>
<name>A0A9N8N395_9BURK</name>
<evidence type="ECO:0000313" key="2">
    <source>
        <dbReference type="EMBL" id="CAE6945760.1"/>
    </source>
</evidence>
<dbReference type="AlphaFoldDB" id="A0A9N8N395"/>
<organism evidence="2 3">
    <name type="scientific">Paraburkholderia domus</name>
    <dbReference type="NCBI Taxonomy" id="2793075"/>
    <lineage>
        <taxon>Bacteria</taxon>
        <taxon>Pseudomonadati</taxon>
        <taxon>Pseudomonadota</taxon>
        <taxon>Betaproteobacteria</taxon>
        <taxon>Burkholderiales</taxon>
        <taxon>Burkholderiaceae</taxon>
        <taxon>Paraburkholderia</taxon>
    </lineage>
</organism>
<comment type="caution">
    <text evidence="2">The sequence shown here is derived from an EMBL/GenBank/DDBJ whole genome shotgun (WGS) entry which is preliminary data.</text>
</comment>
<feature type="region of interest" description="Disordered" evidence="1">
    <location>
        <begin position="1"/>
        <end position="43"/>
    </location>
</feature>
<keyword evidence="3" id="KW-1185">Reference proteome</keyword>
<sequence>MLTGRLYGGIAARSSPSTKMRPEVTDSSPASMRRSVDLPQPELPSSANSSFFAMLRLTLSTATLSPNFFTTFSMRTNSSGFDFVVGAGRAIWAAPAALFKVVEFMM</sequence>
<accession>A0A9N8N395</accession>
<gene>
    <name evidence="2" type="ORF">R70211_05954</name>
</gene>
<protein>
    <submittedName>
        <fullName evidence="2">Uncharacterized protein</fullName>
    </submittedName>
</protein>
<dbReference type="EMBL" id="CAJNAS010000021">
    <property type="protein sequence ID" value="CAE6945760.1"/>
    <property type="molecule type" value="Genomic_DNA"/>
</dbReference>
<reference evidence="2" key="1">
    <citation type="submission" date="2021-02" db="EMBL/GenBank/DDBJ databases">
        <authorList>
            <person name="Vanwijnsberghe S."/>
        </authorList>
    </citation>
    <scope>NUCLEOTIDE SEQUENCE</scope>
    <source>
        <strain evidence="2">R-70211</strain>
    </source>
</reference>
<proteinExistence type="predicted"/>
<evidence type="ECO:0000313" key="3">
    <source>
        <dbReference type="Proteomes" id="UP000675121"/>
    </source>
</evidence>